<dbReference type="GO" id="GO:0016491">
    <property type="term" value="F:oxidoreductase activity"/>
    <property type="evidence" value="ECO:0007669"/>
    <property type="project" value="UniProtKB-KW"/>
</dbReference>
<keyword evidence="7" id="KW-1185">Reference proteome</keyword>
<reference evidence="6 7" key="1">
    <citation type="journal article" date="2018" name="Sci. Rep.">
        <title>Raphidocelis subcapitata (=Pseudokirchneriella subcapitata) provides an insight into genome evolution and environmental adaptations in the Sphaeropleales.</title>
        <authorList>
            <person name="Suzuki S."/>
            <person name="Yamaguchi H."/>
            <person name="Nakajima N."/>
            <person name="Kawachi M."/>
        </authorList>
    </citation>
    <scope>NUCLEOTIDE SEQUENCE [LARGE SCALE GENOMIC DNA]</scope>
    <source>
        <strain evidence="6 7">NIES-35</strain>
    </source>
</reference>
<dbReference type="Proteomes" id="UP000247498">
    <property type="component" value="Unassembled WGS sequence"/>
</dbReference>
<evidence type="ECO:0000313" key="7">
    <source>
        <dbReference type="Proteomes" id="UP000247498"/>
    </source>
</evidence>
<dbReference type="Gene3D" id="3.30.9.10">
    <property type="entry name" value="D-Amino Acid Oxidase, subunit A, domain 2"/>
    <property type="match status" value="2"/>
</dbReference>
<feature type="domain" description="FAD dependent oxidoreductase" evidence="5">
    <location>
        <begin position="51"/>
        <end position="484"/>
    </location>
</feature>
<dbReference type="Gene3D" id="3.50.50.60">
    <property type="entry name" value="FAD/NAD(P)-binding domain"/>
    <property type="match status" value="2"/>
</dbReference>
<comment type="caution">
    <text evidence="6">The sequence shown here is derived from an EMBL/GenBank/DDBJ whole genome shotgun (WGS) entry which is preliminary data.</text>
</comment>
<comment type="function">
    <text evidence="3">Required for the assembly of the mitochondrial membrane respiratory chain NADH dehydrogenase (Complex I). Involved in mid-late stages of complex I assembly.</text>
</comment>
<dbReference type="AlphaFoldDB" id="A0A2V0NSL7"/>
<dbReference type="EMBL" id="BDRX01000018">
    <property type="protein sequence ID" value="GBF90631.1"/>
    <property type="molecule type" value="Genomic_DNA"/>
</dbReference>
<evidence type="ECO:0000313" key="6">
    <source>
        <dbReference type="EMBL" id="GBF90631.1"/>
    </source>
</evidence>
<evidence type="ECO:0000256" key="4">
    <source>
        <dbReference type="SAM" id="MobiDB-lite"/>
    </source>
</evidence>
<proteinExistence type="predicted"/>
<accession>A0A2V0NSL7</accession>
<dbReference type="GO" id="GO:0005737">
    <property type="term" value="C:cytoplasm"/>
    <property type="evidence" value="ECO:0007669"/>
    <property type="project" value="TreeGrafter"/>
</dbReference>
<dbReference type="InterPro" id="IPR006076">
    <property type="entry name" value="FAD-dep_OxRdtase"/>
</dbReference>
<dbReference type="Pfam" id="PF01266">
    <property type="entry name" value="DAO"/>
    <property type="match status" value="1"/>
</dbReference>
<dbReference type="InParanoid" id="A0A2V0NSL7"/>
<dbReference type="SUPFAM" id="SSF54373">
    <property type="entry name" value="FAD-linked reductases, C-terminal domain"/>
    <property type="match status" value="1"/>
</dbReference>
<evidence type="ECO:0000259" key="5">
    <source>
        <dbReference type="Pfam" id="PF01266"/>
    </source>
</evidence>
<dbReference type="PANTHER" id="PTHR13847:SF287">
    <property type="entry name" value="FAD-DEPENDENT OXIDOREDUCTASE DOMAIN-CONTAINING PROTEIN 1"/>
    <property type="match status" value="1"/>
</dbReference>
<feature type="region of interest" description="Disordered" evidence="4">
    <location>
        <begin position="1"/>
        <end position="31"/>
    </location>
</feature>
<evidence type="ECO:0000256" key="3">
    <source>
        <dbReference type="ARBA" id="ARBA00046185"/>
    </source>
</evidence>
<feature type="compositionally biased region" description="Low complexity" evidence="4">
    <location>
        <begin position="1"/>
        <end position="15"/>
    </location>
</feature>
<gene>
    <name evidence="6" type="ORF">Rsub_03203</name>
</gene>
<dbReference type="STRING" id="307507.A0A2V0NSL7"/>
<dbReference type="InterPro" id="IPR036188">
    <property type="entry name" value="FAD/NAD-bd_sf"/>
</dbReference>
<evidence type="ECO:0000256" key="2">
    <source>
        <dbReference type="ARBA" id="ARBA00039785"/>
    </source>
</evidence>
<evidence type="ECO:0000256" key="1">
    <source>
        <dbReference type="ARBA" id="ARBA00023002"/>
    </source>
</evidence>
<dbReference type="OrthoDB" id="498204at2759"/>
<dbReference type="SUPFAM" id="SSF51905">
    <property type="entry name" value="FAD/NAD(P)-binding domain"/>
    <property type="match status" value="1"/>
</dbReference>
<sequence length="527" mass="53884">MAASLHHASSGALHGRGPHSARARRAAPRHGWRRCSTAARAVANAEPIDADVVVVGAGVVGLCIAHQLLQHTRLSVALIDRQQPCSGATGAGQGYIWMSHRSPDSPLWELAARSRDSWERFVRENPELATSMEWQTTGSLLLATTAAEMSQLEARAAMLQGRGVDGVRLLSRDQAVREEPALGLPQTAAGLLVESDAQISGRAAAFALLDECERLGAATGRCRVLLHEGVTALEPGGADGAGAVAVTEAGRRVRGRRGVVVASGVWSGHLLADASGDVRWRSLLAPRRGHLLELARPEGMPPVRRGIMELSYTRHYAPPGAGGGSSAEEAAAAVAQALAGPVPAAAAPPPPPPPVVGSDGTAADEAAGRVDVTFTATTSAAGTLLIGSSREFNGWQAAPDSAVMAAIMERAHAFMPALSPALLEAAIGGGAGAGAASVRVGLRPYALGGLPAIGPVPGLRDVYVAAGHEGSGLSLAPATAELVLQQLGEAPPPRGRPLPPGACDAMLPEQRLAAAAEARELAGSARR</sequence>
<organism evidence="6 7">
    <name type="scientific">Raphidocelis subcapitata</name>
    <dbReference type="NCBI Taxonomy" id="307507"/>
    <lineage>
        <taxon>Eukaryota</taxon>
        <taxon>Viridiplantae</taxon>
        <taxon>Chlorophyta</taxon>
        <taxon>core chlorophytes</taxon>
        <taxon>Chlorophyceae</taxon>
        <taxon>CS clade</taxon>
        <taxon>Sphaeropleales</taxon>
        <taxon>Selenastraceae</taxon>
        <taxon>Raphidocelis</taxon>
    </lineage>
</organism>
<dbReference type="PANTHER" id="PTHR13847">
    <property type="entry name" value="SARCOSINE DEHYDROGENASE-RELATED"/>
    <property type="match status" value="1"/>
</dbReference>
<dbReference type="FunCoup" id="A0A2V0NSL7">
    <property type="interactions" value="410"/>
</dbReference>
<protein>
    <recommendedName>
        <fullName evidence="2">FAD-dependent oxidoreductase domain-containing protein 1</fullName>
    </recommendedName>
</protein>
<name>A0A2V0NSL7_9CHLO</name>
<keyword evidence="1" id="KW-0560">Oxidoreductase</keyword>
<feature type="compositionally biased region" description="Basic residues" evidence="4">
    <location>
        <begin position="16"/>
        <end position="31"/>
    </location>
</feature>